<dbReference type="EMBL" id="PDUD01000044">
    <property type="protein sequence ID" value="PHN02159.1"/>
    <property type="molecule type" value="Genomic_DNA"/>
</dbReference>
<keyword evidence="6" id="KW-1185">Reference proteome</keyword>
<feature type="domain" description="Mandelate racemase/muconate lactonizing enzyme C-terminal" evidence="4">
    <location>
        <begin position="186"/>
        <end position="291"/>
    </location>
</feature>
<keyword evidence="3" id="KW-0460">Magnesium</keyword>
<dbReference type="SFLD" id="SFLDS00001">
    <property type="entry name" value="Enolase"/>
    <property type="match status" value="1"/>
</dbReference>
<dbReference type="SUPFAM" id="SSF51604">
    <property type="entry name" value="Enolase C-terminal domain-like"/>
    <property type="match status" value="1"/>
</dbReference>
<dbReference type="Proteomes" id="UP000223913">
    <property type="component" value="Unassembled WGS sequence"/>
</dbReference>
<keyword evidence="2" id="KW-0479">Metal-binding</keyword>
<evidence type="ECO:0000313" key="5">
    <source>
        <dbReference type="EMBL" id="PHN02159.1"/>
    </source>
</evidence>
<name>A0A2D0N207_FLAN2</name>
<dbReference type="GO" id="GO:0000287">
    <property type="term" value="F:magnesium ion binding"/>
    <property type="evidence" value="ECO:0007669"/>
    <property type="project" value="TreeGrafter"/>
</dbReference>
<organism evidence="5 6">
    <name type="scientific">Flavilitoribacter nigricans (strain ATCC 23147 / DSM 23189 / NBRC 102662 / NCIMB 1420 / SS-2)</name>
    <name type="common">Lewinella nigricans</name>
    <dbReference type="NCBI Taxonomy" id="1122177"/>
    <lineage>
        <taxon>Bacteria</taxon>
        <taxon>Pseudomonadati</taxon>
        <taxon>Bacteroidota</taxon>
        <taxon>Saprospiria</taxon>
        <taxon>Saprospirales</taxon>
        <taxon>Lewinellaceae</taxon>
        <taxon>Flavilitoribacter</taxon>
    </lineage>
</organism>
<dbReference type="GO" id="GO:0016052">
    <property type="term" value="P:carbohydrate catabolic process"/>
    <property type="evidence" value="ECO:0007669"/>
    <property type="project" value="TreeGrafter"/>
</dbReference>
<evidence type="ECO:0000256" key="3">
    <source>
        <dbReference type="ARBA" id="ARBA00022842"/>
    </source>
</evidence>
<evidence type="ECO:0000259" key="4">
    <source>
        <dbReference type="SMART" id="SM00922"/>
    </source>
</evidence>
<dbReference type="Gene3D" id="3.20.20.120">
    <property type="entry name" value="Enolase-like C-terminal domain"/>
    <property type="match status" value="1"/>
</dbReference>
<dbReference type="OrthoDB" id="9775391at2"/>
<comment type="caution">
    <text evidence="5">The sequence shown here is derived from an EMBL/GenBank/DDBJ whole genome shotgun (WGS) entry which is preliminary data.</text>
</comment>
<accession>A0A2D0N207</accession>
<dbReference type="PANTHER" id="PTHR13794">
    <property type="entry name" value="ENOLASE SUPERFAMILY, MANDELATE RACEMASE"/>
    <property type="match status" value="1"/>
</dbReference>
<dbReference type="InterPro" id="IPR046945">
    <property type="entry name" value="RHMD-like"/>
</dbReference>
<dbReference type="CDD" id="cd03316">
    <property type="entry name" value="MR_like"/>
    <property type="match status" value="1"/>
</dbReference>
<dbReference type="InterPro" id="IPR029065">
    <property type="entry name" value="Enolase_C-like"/>
</dbReference>
<dbReference type="Pfam" id="PF13378">
    <property type="entry name" value="MR_MLE_C"/>
    <property type="match status" value="1"/>
</dbReference>
<dbReference type="InterPro" id="IPR029017">
    <property type="entry name" value="Enolase-like_N"/>
</dbReference>
<dbReference type="InterPro" id="IPR036849">
    <property type="entry name" value="Enolase-like_C_sf"/>
</dbReference>
<dbReference type="PROSITE" id="PS51257">
    <property type="entry name" value="PROKAR_LIPOPROTEIN"/>
    <property type="match status" value="1"/>
</dbReference>
<evidence type="ECO:0000256" key="2">
    <source>
        <dbReference type="ARBA" id="ARBA00022723"/>
    </source>
</evidence>
<dbReference type="AlphaFoldDB" id="A0A2D0N207"/>
<gene>
    <name evidence="5" type="ORF">CRP01_33765</name>
</gene>
<dbReference type="InterPro" id="IPR013342">
    <property type="entry name" value="Mandelate_racemase_C"/>
</dbReference>
<reference evidence="5 6" key="1">
    <citation type="submission" date="2017-10" db="EMBL/GenBank/DDBJ databases">
        <title>The draft genome sequence of Lewinella nigricans NBRC 102662.</title>
        <authorList>
            <person name="Wang K."/>
        </authorList>
    </citation>
    <scope>NUCLEOTIDE SEQUENCE [LARGE SCALE GENOMIC DNA]</scope>
    <source>
        <strain evidence="5 6">NBRC 102662</strain>
    </source>
</reference>
<dbReference type="PANTHER" id="PTHR13794:SF58">
    <property type="entry name" value="MITOCHONDRIAL ENOLASE SUPERFAMILY MEMBER 1"/>
    <property type="match status" value="1"/>
</dbReference>
<proteinExistence type="predicted"/>
<sequence length="420" mass="46548">MKKDRRAFLQTGFAGLAGSMGISACATPPKTNLQQERYPELDRILARPVLKTGLLPDPVLIESLELLRYEDNFICRVRSKDGAEGLSVSNNMQMISLYPIFVNRLQGFFLGKDARDLENLLEGVYVHQSNYKLQNLALWVPLATIEFAILDMLGRIARQPIGALIGDIHHPEIAVYQANNNRGRSAKESLERIQQNVAESQAKAVKFKVGGRMSKDADDPPGRTEELIPLVRQAFGDDMTIYADSNGSYSVPEAIRVGKILQEYRIDFYEEPVPFDWYEETKMVTDALEVPVAGGEQEPSLHNFRWLIGNDALDIVQPDIFYFGGMIRSMRVARMGAAFGKVCTPHISGSGLGYLYMLHFVSAVPNAGPFHEFKGLNRSLPLTCPTSPLESENGTVKVPTGPGSGVEIDSDYLARHQVVG</sequence>
<comment type="cofactor">
    <cofactor evidence="1">
        <name>Mg(2+)</name>
        <dbReference type="ChEBI" id="CHEBI:18420"/>
    </cofactor>
</comment>
<dbReference type="GO" id="GO:0016854">
    <property type="term" value="F:racemase and epimerase activity"/>
    <property type="evidence" value="ECO:0007669"/>
    <property type="project" value="UniProtKB-ARBA"/>
</dbReference>
<evidence type="ECO:0000313" key="6">
    <source>
        <dbReference type="Proteomes" id="UP000223913"/>
    </source>
</evidence>
<dbReference type="SFLD" id="SFLDG00179">
    <property type="entry name" value="mandelate_racemase"/>
    <property type="match status" value="1"/>
</dbReference>
<evidence type="ECO:0000256" key="1">
    <source>
        <dbReference type="ARBA" id="ARBA00001946"/>
    </source>
</evidence>
<dbReference type="GO" id="GO:0016836">
    <property type="term" value="F:hydro-lyase activity"/>
    <property type="evidence" value="ECO:0007669"/>
    <property type="project" value="TreeGrafter"/>
</dbReference>
<dbReference type="Gene3D" id="3.30.390.10">
    <property type="entry name" value="Enolase-like, N-terminal domain"/>
    <property type="match status" value="1"/>
</dbReference>
<dbReference type="SUPFAM" id="SSF54826">
    <property type="entry name" value="Enolase N-terminal domain-like"/>
    <property type="match status" value="1"/>
</dbReference>
<protein>
    <submittedName>
        <fullName evidence="5">Mandelate racemase</fullName>
    </submittedName>
</protein>
<dbReference type="SMART" id="SM00922">
    <property type="entry name" value="MR_MLE"/>
    <property type="match status" value="1"/>
</dbReference>